<dbReference type="Proteomes" id="UP000054387">
    <property type="component" value="Unassembled WGS sequence"/>
</dbReference>
<dbReference type="InterPro" id="IPR009050">
    <property type="entry name" value="Globin-like_sf"/>
</dbReference>
<evidence type="ECO:0000256" key="3">
    <source>
        <dbReference type="ARBA" id="ARBA00022617"/>
    </source>
</evidence>
<dbReference type="OrthoDB" id="313164at2157"/>
<keyword evidence="2" id="KW-0813">Transport</keyword>
<dbReference type="Gene3D" id="1.10.490.10">
    <property type="entry name" value="Globins"/>
    <property type="match status" value="1"/>
</dbReference>
<evidence type="ECO:0000256" key="4">
    <source>
        <dbReference type="ARBA" id="ARBA00022723"/>
    </source>
</evidence>
<keyword evidence="7" id="KW-1185">Reference proteome</keyword>
<gene>
    <name evidence="6" type="ORF">AUR64_03035</name>
</gene>
<comment type="caution">
    <text evidence="6">The sequence shown here is derived from an EMBL/GenBank/DDBJ whole genome shotgun (WGS) entry which is preliminary data.</text>
</comment>
<evidence type="ECO:0000313" key="6">
    <source>
        <dbReference type="EMBL" id="KTG07647.1"/>
    </source>
</evidence>
<evidence type="ECO:0000256" key="2">
    <source>
        <dbReference type="ARBA" id="ARBA00022448"/>
    </source>
</evidence>
<dbReference type="Pfam" id="PF01152">
    <property type="entry name" value="Bac_globin"/>
    <property type="match status" value="1"/>
</dbReference>
<organism evidence="6 7">
    <name type="scientific">Haloprofundus marisrubri</name>
    <dbReference type="NCBI Taxonomy" id="1514971"/>
    <lineage>
        <taxon>Archaea</taxon>
        <taxon>Methanobacteriati</taxon>
        <taxon>Methanobacteriota</taxon>
        <taxon>Stenosarchaea group</taxon>
        <taxon>Halobacteria</taxon>
        <taxon>Halobacteriales</taxon>
        <taxon>Haloferacaceae</taxon>
        <taxon>Haloprofundus</taxon>
    </lineage>
</organism>
<evidence type="ECO:0000256" key="1">
    <source>
        <dbReference type="ARBA" id="ARBA00009660"/>
    </source>
</evidence>
<reference evidence="6 7" key="1">
    <citation type="submission" date="2015-12" db="EMBL/GenBank/DDBJ databases">
        <title>Haloprofundus marisrubri gen. nov., sp. nov., an extremely halophilic archaeon isolated from the Discovery deep brine-seawater interface in the Red Sea.</title>
        <authorList>
            <person name="Zhang G."/>
            <person name="Stingl U."/>
            <person name="Rashid M."/>
        </authorList>
    </citation>
    <scope>NUCLEOTIDE SEQUENCE [LARGE SCALE GENOMIC DNA]</scope>
    <source>
        <strain evidence="6 7">SB9</strain>
    </source>
</reference>
<proteinExistence type="inferred from homology"/>
<dbReference type="PIRSF" id="PIRSF002030">
    <property type="entry name" value="Globin_Protozoa/Cyanobacteria"/>
    <property type="match status" value="1"/>
</dbReference>
<dbReference type="EMBL" id="LOPU01000041">
    <property type="protein sequence ID" value="KTG07647.1"/>
    <property type="molecule type" value="Genomic_DNA"/>
</dbReference>
<dbReference type="SUPFAM" id="SSF46458">
    <property type="entry name" value="Globin-like"/>
    <property type="match status" value="1"/>
</dbReference>
<dbReference type="RefSeq" id="WP_058583658.1">
    <property type="nucleotide sequence ID" value="NZ_LOPU01000041.1"/>
</dbReference>
<evidence type="ECO:0000313" key="7">
    <source>
        <dbReference type="Proteomes" id="UP000054387"/>
    </source>
</evidence>
<dbReference type="GO" id="GO:0046872">
    <property type="term" value="F:metal ion binding"/>
    <property type="evidence" value="ECO:0007669"/>
    <property type="project" value="UniProtKB-KW"/>
</dbReference>
<evidence type="ECO:0000256" key="5">
    <source>
        <dbReference type="ARBA" id="ARBA00023004"/>
    </source>
</evidence>
<dbReference type="GO" id="GO:0019825">
    <property type="term" value="F:oxygen binding"/>
    <property type="evidence" value="ECO:0007669"/>
    <property type="project" value="InterPro"/>
</dbReference>
<comment type="similarity">
    <text evidence="1">Belongs to the truncated hemoglobin family. Group I subfamily.</text>
</comment>
<dbReference type="GO" id="GO:0020037">
    <property type="term" value="F:heme binding"/>
    <property type="evidence" value="ECO:0007669"/>
    <property type="project" value="InterPro"/>
</dbReference>
<accession>A0A0W1R466</accession>
<dbReference type="CDD" id="cd00454">
    <property type="entry name" value="TrHb1_N"/>
    <property type="match status" value="1"/>
</dbReference>
<dbReference type="AlphaFoldDB" id="A0A0W1R466"/>
<dbReference type="InterPro" id="IPR016339">
    <property type="entry name" value="Hemoglobin_trunc_I"/>
</dbReference>
<keyword evidence="5" id="KW-0408">Iron</keyword>
<protein>
    <submittedName>
        <fullName evidence="6">Globin</fullName>
    </submittedName>
</protein>
<dbReference type="STRING" id="1514971.AUR64_03035"/>
<dbReference type="InterPro" id="IPR012292">
    <property type="entry name" value="Globin/Proto"/>
</dbReference>
<dbReference type="InterPro" id="IPR001486">
    <property type="entry name" value="Hemoglobin_trunc"/>
</dbReference>
<keyword evidence="4" id="KW-0479">Metal-binding</keyword>
<name>A0A0W1R466_9EURY</name>
<sequence>MSETIYRRIGGRDAVETVVNDFYDRVLADERLVGYFEGMEMEQLRAHQVQFVSSVAGGPVEYSGENMREAHAHLDITEADFDAVGVHLERALRENGVGDDDVESIMDEVVALKDPILGRT</sequence>
<keyword evidence="3" id="KW-0349">Heme</keyword>